<gene>
    <name evidence="11" type="ORF">C8N24_5721</name>
</gene>
<dbReference type="InterPro" id="IPR005675">
    <property type="entry name" value="Citramal_synthase"/>
</dbReference>
<dbReference type="InterPro" id="IPR013785">
    <property type="entry name" value="Aldolase_TIM"/>
</dbReference>
<keyword evidence="12" id="KW-1185">Reference proteome</keyword>
<dbReference type="Proteomes" id="UP000278962">
    <property type="component" value="Unassembled WGS sequence"/>
</dbReference>
<dbReference type="Pfam" id="PF22617">
    <property type="entry name" value="HCS_D2"/>
    <property type="match status" value="1"/>
</dbReference>
<dbReference type="UniPathway" id="UPA00047">
    <property type="reaction ID" value="UER00066"/>
</dbReference>
<evidence type="ECO:0000256" key="8">
    <source>
        <dbReference type="NCBIfam" id="TIGR00977"/>
    </source>
</evidence>
<dbReference type="SUPFAM" id="SSF110921">
    <property type="entry name" value="2-isopropylmalate synthase LeuA, allosteric (dimerisation) domain"/>
    <property type="match status" value="1"/>
</dbReference>
<comment type="catalytic activity">
    <reaction evidence="7">
        <text>pyruvate + acetyl-CoA + H2O = (3R)-citramalate + CoA + H(+)</text>
        <dbReference type="Rhea" id="RHEA:19045"/>
        <dbReference type="ChEBI" id="CHEBI:15361"/>
        <dbReference type="ChEBI" id="CHEBI:15377"/>
        <dbReference type="ChEBI" id="CHEBI:15378"/>
        <dbReference type="ChEBI" id="CHEBI:30934"/>
        <dbReference type="ChEBI" id="CHEBI:57287"/>
        <dbReference type="ChEBI" id="CHEBI:57288"/>
        <dbReference type="EC" id="2.3.3.21"/>
    </reaction>
</comment>
<dbReference type="AlphaFoldDB" id="A0A660L6X0"/>
<dbReference type="Pfam" id="PF08502">
    <property type="entry name" value="LeuA_dimer"/>
    <property type="match status" value="1"/>
</dbReference>
<dbReference type="SUPFAM" id="SSF51569">
    <property type="entry name" value="Aldolase"/>
    <property type="match status" value="1"/>
</dbReference>
<dbReference type="OrthoDB" id="9803573at2"/>
<dbReference type="GO" id="GO:0003852">
    <property type="term" value="F:2-isopropylmalate synthase activity"/>
    <property type="evidence" value="ECO:0007669"/>
    <property type="project" value="InterPro"/>
</dbReference>
<evidence type="ECO:0000256" key="4">
    <source>
        <dbReference type="ARBA" id="ARBA00022624"/>
    </source>
</evidence>
<dbReference type="InterPro" id="IPR036230">
    <property type="entry name" value="LeuA_allosteric_dom_sf"/>
</dbReference>
<evidence type="ECO:0000259" key="10">
    <source>
        <dbReference type="PROSITE" id="PS50991"/>
    </source>
</evidence>
<dbReference type="InterPro" id="IPR002034">
    <property type="entry name" value="AIPM/Hcit_synth_CS"/>
</dbReference>
<sequence length="519" mass="55929">MDVVVYDTTLRDGMQGEGMSLSVEEKVRVARILDELGVPMIEAGFPTSNPKELELFERLRDAGLRADVCAFGMTRRRGVSAEEDAALRVLAESWTPVSTIVGKTWGLHLEKVVKVDREENLRMIAESVAFLVASGKRVIYDAEHFFDGFFDDSGYAIACLTAALEAGAENLTMCDTNGATLPHQVASAVRAVREALPGAALGIHTHNDAECAVANSLAAIAEGAVMVQGTMNGYGERCGNANLISIIPNLQLKMGKQCLPSLEGLTEASHLVAEMLNLQPNANQAYVGKNAFAHKGGMHVAGVNADPSTFEHIDPAVVGNSREVLVSELAGKGTVIAHAGGDLDDVTASRVVERVKELEHRGFQFEAADGSFELLIKRETGDYQPLFTLESWRVIAEKRADGRVETEATIKVWVGNQRFVRTAEGNGPVHALDQALRAAIGERFPHLRDIKLVNFKVRILDEWKATGATTRVLLDASDGESTWGAIGVHENVIEASWDALVDSLEAGMLRSQASATTSS</sequence>
<dbReference type="InterPro" id="IPR054691">
    <property type="entry name" value="LeuA/HCS_post-cat"/>
</dbReference>
<dbReference type="PROSITE" id="PS00815">
    <property type="entry name" value="AIPM_HOMOCIT_SYNTH_1"/>
    <property type="match status" value="1"/>
</dbReference>
<dbReference type="SMART" id="SM00917">
    <property type="entry name" value="LeuA_dimer"/>
    <property type="match status" value="1"/>
</dbReference>
<keyword evidence="5 9" id="KW-0808">Transferase</keyword>
<evidence type="ECO:0000256" key="2">
    <source>
        <dbReference type="ARBA" id="ARBA00006154"/>
    </source>
</evidence>
<comment type="similarity">
    <text evidence="2 9">Belongs to the alpha-IPM synthase/homocitrate synthase family.</text>
</comment>
<organism evidence="11 12">
    <name type="scientific">Solirubrobacter pauli</name>
    <dbReference type="NCBI Taxonomy" id="166793"/>
    <lineage>
        <taxon>Bacteria</taxon>
        <taxon>Bacillati</taxon>
        <taxon>Actinomycetota</taxon>
        <taxon>Thermoleophilia</taxon>
        <taxon>Solirubrobacterales</taxon>
        <taxon>Solirubrobacteraceae</taxon>
        <taxon>Solirubrobacter</taxon>
    </lineage>
</organism>
<proteinExistence type="inferred from homology"/>
<dbReference type="InterPro" id="IPR000891">
    <property type="entry name" value="PYR_CT"/>
</dbReference>
<dbReference type="GO" id="GO:0009098">
    <property type="term" value="P:L-leucine biosynthetic process"/>
    <property type="evidence" value="ECO:0007669"/>
    <property type="project" value="InterPro"/>
</dbReference>
<dbReference type="NCBIfam" id="TIGR00977">
    <property type="entry name" value="citramal_synth"/>
    <property type="match status" value="1"/>
</dbReference>
<dbReference type="Gene3D" id="1.10.238.260">
    <property type="match status" value="1"/>
</dbReference>
<dbReference type="GO" id="GO:0043714">
    <property type="term" value="F:(R)-citramalate synthase activity"/>
    <property type="evidence" value="ECO:0007669"/>
    <property type="project" value="UniProtKB-UniRule"/>
</dbReference>
<keyword evidence="4" id="KW-0412">Isoleucine biosynthesis</keyword>
<evidence type="ECO:0000256" key="3">
    <source>
        <dbReference type="ARBA" id="ARBA00022605"/>
    </source>
</evidence>
<evidence type="ECO:0000256" key="7">
    <source>
        <dbReference type="ARBA" id="ARBA00048263"/>
    </source>
</evidence>
<reference evidence="11 12" key="1">
    <citation type="submission" date="2018-10" db="EMBL/GenBank/DDBJ databases">
        <title>Genomic Encyclopedia of Archaeal and Bacterial Type Strains, Phase II (KMG-II): from individual species to whole genera.</title>
        <authorList>
            <person name="Goeker M."/>
        </authorList>
    </citation>
    <scope>NUCLEOTIDE SEQUENCE [LARGE SCALE GENOMIC DNA]</scope>
    <source>
        <strain evidence="11 12">DSM 14954</strain>
    </source>
</reference>
<evidence type="ECO:0000256" key="6">
    <source>
        <dbReference type="ARBA" id="ARBA00023304"/>
    </source>
</evidence>
<comment type="pathway">
    <text evidence="1">Amino-acid biosynthesis; L-isoleucine biosynthesis; 2-oxobutanoate from pyruvate: step 1/3.</text>
</comment>
<dbReference type="Pfam" id="PF00682">
    <property type="entry name" value="HMGL-like"/>
    <property type="match status" value="1"/>
</dbReference>
<evidence type="ECO:0000313" key="11">
    <source>
        <dbReference type="EMBL" id="RKQ87693.1"/>
    </source>
</evidence>
<dbReference type="EMBL" id="RBIL01000002">
    <property type="protein sequence ID" value="RKQ87693.1"/>
    <property type="molecule type" value="Genomic_DNA"/>
</dbReference>
<dbReference type="GO" id="GO:0009097">
    <property type="term" value="P:isoleucine biosynthetic process"/>
    <property type="evidence" value="ECO:0007669"/>
    <property type="project" value="UniProtKB-UniRule"/>
</dbReference>
<evidence type="ECO:0000313" key="12">
    <source>
        <dbReference type="Proteomes" id="UP000278962"/>
    </source>
</evidence>
<comment type="caution">
    <text evidence="11">The sequence shown here is derived from an EMBL/GenBank/DDBJ whole genome shotgun (WGS) entry which is preliminary data.</text>
</comment>
<evidence type="ECO:0000256" key="9">
    <source>
        <dbReference type="RuleBase" id="RU003523"/>
    </source>
</evidence>
<dbReference type="RefSeq" id="WP_121256462.1">
    <property type="nucleotide sequence ID" value="NZ_RBIL01000002.1"/>
</dbReference>
<evidence type="ECO:0000256" key="1">
    <source>
        <dbReference type="ARBA" id="ARBA00004743"/>
    </source>
</evidence>
<dbReference type="Gene3D" id="3.20.20.70">
    <property type="entry name" value="Aldolase class I"/>
    <property type="match status" value="1"/>
</dbReference>
<dbReference type="Gene3D" id="3.30.160.270">
    <property type="match status" value="1"/>
</dbReference>
<keyword evidence="6" id="KW-0100">Branched-chain amino acid biosynthesis</keyword>
<keyword evidence="3" id="KW-0028">Amino-acid biosynthesis</keyword>
<dbReference type="PANTHER" id="PTHR43538:SF1">
    <property type="entry name" value="(R)-CITRAMALATE SYNTHASE"/>
    <property type="match status" value="1"/>
</dbReference>
<dbReference type="PROSITE" id="PS50991">
    <property type="entry name" value="PYR_CT"/>
    <property type="match status" value="1"/>
</dbReference>
<evidence type="ECO:0000256" key="5">
    <source>
        <dbReference type="ARBA" id="ARBA00022679"/>
    </source>
</evidence>
<protein>
    <recommendedName>
        <fullName evidence="8">Citramalate synthase</fullName>
        <ecNumber evidence="8">2.3.3.21</ecNumber>
    </recommendedName>
</protein>
<dbReference type="EC" id="2.3.3.21" evidence="8"/>
<dbReference type="PANTHER" id="PTHR43538">
    <property type="entry name" value="ALPHA-IPM SYNTHASE/HOMOCITRATE SYNTHASE"/>
    <property type="match status" value="1"/>
</dbReference>
<dbReference type="CDD" id="cd07941">
    <property type="entry name" value="DRE_TIM_LeuA3"/>
    <property type="match status" value="1"/>
</dbReference>
<name>A0A660L6X0_9ACTN</name>
<dbReference type="InterPro" id="IPR013709">
    <property type="entry name" value="2-isopropylmalate_synth_dimer"/>
</dbReference>
<feature type="domain" description="Pyruvate carboxyltransferase" evidence="10">
    <location>
        <begin position="3"/>
        <end position="266"/>
    </location>
</feature>
<accession>A0A660L6X0</accession>